<protein>
    <recommendedName>
        <fullName evidence="5">Endoplasmic reticulum transmembrane protein</fullName>
    </recommendedName>
</protein>
<dbReference type="AlphaFoldDB" id="A0A7L3XDD8"/>
<dbReference type="PANTHER" id="PTHR12701">
    <property type="entry name" value="BCR-ASSOCIATED PROTEIN, BAP"/>
    <property type="match status" value="1"/>
</dbReference>
<comment type="function">
    <text evidence="5">May play a role in anterograde transport of membrane proteins from the endoplasmic reticulum to the Golgi.</text>
</comment>
<feature type="transmembrane region" description="Helical" evidence="5">
    <location>
        <begin position="40"/>
        <end position="64"/>
    </location>
</feature>
<evidence type="ECO:0000313" key="7">
    <source>
        <dbReference type="EMBL" id="NXV86565.1"/>
    </source>
</evidence>
<dbReference type="InterPro" id="IPR008417">
    <property type="entry name" value="BAP29/BAP31"/>
</dbReference>
<dbReference type="Proteomes" id="UP000535403">
    <property type="component" value="Unassembled WGS sequence"/>
</dbReference>
<feature type="transmembrane region" description="Helical" evidence="5">
    <location>
        <begin position="6"/>
        <end position="28"/>
    </location>
</feature>
<keyword evidence="4 5" id="KW-0472">Membrane</keyword>
<comment type="subcellular location">
    <subcellularLocation>
        <location evidence="5">Endoplasmic reticulum membrane</location>
        <topology evidence="5">Multi-pass membrane protein</topology>
    </subcellularLocation>
    <subcellularLocation>
        <location evidence="1">Membrane</location>
        <topology evidence="1">Multi-pass membrane protein</topology>
    </subcellularLocation>
</comment>
<feature type="non-terminal residue" evidence="7">
    <location>
        <position position="151"/>
    </location>
</feature>
<evidence type="ECO:0000256" key="1">
    <source>
        <dbReference type="ARBA" id="ARBA00004141"/>
    </source>
</evidence>
<evidence type="ECO:0000313" key="8">
    <source>
        <dbReference type="Proteomes" id="UP000535403"/>
    </source>
</evidence>
<gene>
    <name evidence="7" type="primary">Bcap31</name>
    <name evidence="7" type="ORF">CALBOR_R00839</name>
</gene>
<feature type="domain" description="BAP29/BAP31 transmembrane" evidence="6">
    <location>
        <begin position="1"/>
        <end position="64"/>
    </location>
</feature>
<comment type="caution">
    <text evidence="5">Lacks conserved residue(s) required for the propagation of feature annotation.</text>
</comment>
<dbReference type="GO" id="GO:0006888">
    <property type="term" value="P:endoplasmic reticulum to Golgi vesicle-mediated transport"/>
    <property type="evidence" value="ECO:0007669"/>
    <property type="project" value="UniProtKB-UniRule"/>
</dbReference>
<keyword evidence="5" id="KW-0931">ER-Golgi transport</keyword>
<dbReference type="PANTHER" id="PTHR12701:SF15">
    <property type="entry name" value="B-CELL RECEPTOR-ASSOCIATED PROTEIN 31"/>
    <property type="match status" value="1"/>
</dbReference>
<name>A0A7L3XDD8_9AVES</name>
<dbReference type="GO" id="GO:0070973">
    <property type="term" value="P:protein localization to endoplasmic reticulum exit site"/>
    <property type="evidence" value="ECO:0007669"/>
    <property type="project" value="UniProtKB-UniRule"/>
</dbReference>
<comment type="caution">
    <text evidence="7">The sequence shown here is derived from an EMBL/GenBank/DDBJ whole genome shotgun (WGS) entry which is preliminary data.</text>
</comment>
<sequence>MSLQWTAVATFLYAEVFLVLLLCVPFVSAARWQKIFKSRLVGLAVAYGNTVFVVLIVILVLLLFGGCCRRPPPGRGLWGVWGGLGGPQGPAHPPSRSLLRRLVTLISQQAVLGASSEAFRKQAESASQAAHRYMEDNDALRKVRPVEGGGG</sequence>
<dbReference type="EMBL" id="VZUG01006754">
    <property type="protein sequence ID" value="NXV86565.1"/>
    <property type="molecule type" value="Genomic_DNA"/>
</dbReference>
<evidence type="ECO:0000256" key="4">
    <source>
        <dbReference type="ARBA" id="ARBA00023136"/>
    </source>
</evidence>
<keyword evidence="5" id="KW-0653">Protein transport</keyword>
<evidence type="ECO:0000259" key="6">
    <source>
        <dbReference type="Pfam" id="PF05529"/>
    </source>
</evidence>
<keyword evidence="5" id="KW-0256">Endoplasmic reticulum</keyword>
<dbReference type="InterPro" id="IPR040463">
    <property type="entry name" value="BAP29/BAP31_N"/>
</dbReference>
<dbReference type="GO" id="GO:0005789">
    <property type="term" value="C:endoplasmic reticulum membrane"/>
    <property type="evidence" value="ECO:0007669"/>
    <property type="project" value="UniProtKB-SubCell"/>
</dbReference>
<keyword evidence="8" id="KW-1185">Reference proteome</keyword>
<proteinExistence type="inferred from homology"/>
<keyword evidence="3 5" id="KW-1133">Transmembrane helix</keyword>
<organism evidence="7 8">
    <name type="scientific">Calonectris borealis</name>
    <name type="common">Cory's shearwater</name>
    <dbReference type="NCBI Taxonomy" id="1323832"/>
    <lineage>
        <taxon>Eukaryota</taxon>
        <taxon>Metazoa</taxon>
        <taxon>Chordata</taxon>
        <taxon>Craniata</taxon>
        <taxon>Vertebrata</taxon>
        <taxon>Euteleostomi</taxon>
        <taxon>Archelosauria</taxon>
        <taxon>Archosauria</taxon>
        <taxon>Dinosauria</taxon>
        <taxon>Saurischia</taxon>
        <taxon>Theropoda</taxon>
        <taxon>Coelurosauria</taxon>
        <taxon>Aves</taxon>
        <taxon>Neognathae</taxon>
        <taxon>Neoaves</taxon>
        <taxon>Aequornithes</taxon>
        <taxon>Procellariiformes</taxon>
        <taxon>Procellariidae</taxon>
        <taxon>Calonectris</taxon>
    </lineage>
</organism>
<feature type="non-terminal residue" evidence="7">
    <location>
        <position position="1"/>
    </location>
</feature>
<dbReference type="Pfam" id="PF05529">
    <property type="entry name" value="Bap31"/>
    <property type="match status" value="1"/>
</dbReference>
<evidence type="ECO:0000256" key="3">
    <source>
        <dbReference type="ARBA" id="ARBA00022989"/>
    </source>
</evidence>
<evidence type="ECO:0000256" key="5">
    <source>
        <dbReference type="RuleBase" id="RU367026"/>
    </source>
</evidence>
<evidence type="ECO:0000256" key="2">
    <source>
        <dbReference type="ARBA" id="ARBA00022692"/>
    </source>
</evidence>
<accession>A0A7L3XDD8</accession>
<reference evidence="7 8" key="1">
    <citation type="submission" date="2019-09" db="EMBL/GenBank/DDBJ databases">
        <title>Bird 10,000 Genomes (B10K) Project - Family phase.</title>
        <authorList>
            <person name="Zhang G."/>
        </authorList>
    </citation>
    <scope>NUCLEOTIDE SEQUENCE [LARGE SCALE GENOMIC DNA]</scope>
    <source>
        <strain evidence="7">OUT-0025</strain>
        <tissue evidence="7">Blood</tissue>
    </source>
</reference>
<comment type="similarity">
    <text evidence="5">Belongs to the BCAP29/BCAP31 family.</text>
</comment>
<keyword evidence="2 5" id="KW-0812">Transmembrane</keyword>
<dbReference type="GO" id="GO:0006886">
    <property type="term" value="P:intracellular protein transport"/>
    <property type="evidence" value="ECO:0007669"/>
    <property type="project" value="UniProtKB-UniRule"/>
</dbReference>
<keyword evidence="5" id="KW-0813">Transport</keyword>